<feature type="compositionally biased region" description="Basic and acidic residues" evidence="1">
    <location>
        <begin position="335"/>
        <end position="346"/>
    </location>
</feature>
<sequence>MNSNYGNKMPHPLFNPHRYDGLAIRWNCKLFLLKEVDGDGNCFYRSICKHPYFSNQGITHEILREDAVARLSSLIRNDKELEKDLRSCVSKYSDPSNHDRDTLEKCILEMGTDKKEAGMFEMVSLMVIYKINIICLMADVQKTNASSSLILRNMSEFDIITDILGMPTIEKQYRPSKNYNVYILHHAFTCAMEANIDNNHYLYLLEIDPNQSNGLTIINEEAHDTRKKLQMKVARSMAGQFQREIIKIKDRKRKRNISKKLSTQESRARDAQRKRTPENRARDAQRKRTPQNRARDAQRKRTPQNRARDAQRKRTPQNRARDVQRKRKAPSTQESRARDAQRKRNC</sequence>
<feature type="region of interest" description="Disordered" evidence="1">
    <location>
        <begin position="251"/>
        <end position="346"/>
    </location>
</feature>
<accession>A0AAD3CQS0</accession>
<gene>
    <name evidence="3" type="ORF">CTEN210_06899</name>
</gene>
<evidence type="ECO:0000313" key="3">
    <source>
        <dbReference type="EMBL" id="GFH50423.1"/>
    </source>
</evidence>
<feature type="compositionally biased region" description="Basic and acidic residues" evidence="1">
    <location>
        <begin position="266"/>
        <end position="286"/>
    </location>
</feature>
<dbReference type="AlphaFoldDB" id="A0AAD3CQS0"/>
<organism evidence="3 4">
    <name type="scientific">Chaetoceros tenuissimus</name>
    <dbReference type="NCBI Taxonomy" id="426638"/>
    <lineage>
        <taxon>Eukaryota</taxon>
        <taxon>Sar</taxon>
        <taxon>Stramenopiles</taxon>
        <taxon>Ochrophyta</taxon>
        <taxon>Bacillariophyta</taxon>
        <taxon>Coscinodiscophyceae</taxon>
        <taxon>Chaetocerotophycidae</taxon>
        <taxon>Chaetocerotales</taxon>
        <taxon>Chaetocerotaceae</taxon>
        <taxon>Chaetoceros</taxon>
    </lineage>
</organism>
<comment type="caution">
    <text evidence="3">The sequence shown here is derived from an EMBL/GenBank/DDBJ whole genome shotgun (WGS) entry which is preliminary data.</text>
</comment>
<dbReference type="EMBL" id="BLLK01000039">
    <property type="protein sequence ID" value="GFH50423.1"/>
    <property type="molecule type" value="Genomic_DNA"/>
</dbReference>
<protein>
    <recommendedName>
        <fullName evidence="2">OTU domain-containing protein</fullName>
    </recommendedName>
</protein>
<dbReference type="Proteomes" id="UP001054902">
    <property type="component" value="Unassembled WGS sequence"/>
</dbReference>
<keyword evidence="4" id="KW-1185">Reference proteome</keyword>
<dbReference type="InterPro" id="IPR003323">
    <property type="entry name" value="OTU_dom"/>
</dbReference>
<dbReference type="CDD" id="cd22744">
    <property type="entry name" value="OTU"/>
    <property type="match status" value="1"/>
</dbReference>
<reference evidence="3 4" key="1">
    <citation type="journal article" date="2021" name="Sci. Rep.">
        <title>The genome of the diatom Chaetoceros tenuissimus carries an ancient integrated fragment of an extant virus.</title>
        <authorList>
            <person name="Hongo Y."/>
            <person name="Kimura K."/>
            <person name="Takaki Y."/>
            <person name="Yoshida Y."/>
            <person name="Baba S."/>
            <person name="Kobayashi G."/>
            <person name="Nagasaki K."/>
            <person name="Hano T."/>
            <person name="Tomaru Y."/>
        </authorList>
    </citation>
    <scope>NUCLEOTIDE SEQUENCE [LARGE SCALE GENOMIC DNA]</scope>
    <source>
        <strain evidence="3 4">NIES-3715</strain>
    </source>
</reference>
<dbReference type="PROSITE" id="PS50802">
    <property type="entry name" value="OTU"/>
    <property type="match status" value="1"/>
</dbReference>
<feature type="domain" description="OTU" evidence="2">
    <location>
        <begin position="31"/>
        <end position="163"/>
    </location>
</feature>
<name>A0AAD3CQS0_9STRA</name>
<evidence type="ECO:0000259" key="2">
    <source>
        <dbReference type="PROSITE" id="PS50802"/>
    </source>
</evidence>
<dbReference type="Gene3D" id="3.90.70.80">
    <property type="match status" value="1"/>
</dbReference>
<proteinExistence type="predicted"/>
<evidence type="ECO:0000256" key="1">
    <source>
        <dbReference type="SAM" id="MobiDB-lite"/>
    </source>
</evidence>
<evidence type="ECO:0000313" key="4">
    <source>
        <dbReference type="Proteomes" id="UP001054902"/>
    </source>
</evidence>